<gene>
    <name evidence="5" type="ORF">HJ583_006290</name>
</gene>
<dbReference type="PROSITE" id="PS51295">
    <property type="entry name" value="CRM"/>
    <property type="match status" value="1"/>
</dbReference>
<evidence type="ECO:0000256" key="1">
    <source>
        <dbReference type="ARBA" id="ARBA00022884"/>
    </source>
</evidence>
<evidence type="ECO:0000313" key="5">
    <source>
        <dbReference type="EMBL" id="NSL54625.1"/>
    </source>
</evidence>
<dbReference type="PANTHER" id="PTHR40065">
    <property type="entry name" value="RNA-BINDING PROTEIN YHBY"/>
    <property type="match status" value="1"/>
</dbReference>
<dbReference type="Pfam" id="PF01985">
    <property type="entry name" value="CRS1_YhbY"/>
    <property type="match status" value="1"/>
</dbReference>
<name>A0ABX2IKR7_9RHOO</name>
<organism evidence="5 6">
    <name type="scientific">Uliginosibacterium aquaticum</name>
    <dbReference type="NCBI Taxonomy" id="2731212"/>
    <lineage>
        <taxon>Bacteria</taxon>
        <taxon>Pseudomonadati</taxon>
        <taxon>Pseudomonadota</taxon>
        <taxon>Betaproteobacteria</taxon>
        <taxon>Rhodocyclales</taxon>
        <taxon>Zoogloeaceae</taxon>
        <taxon>Uliginosibacterium</taxon>
    </lineage>
</organism>
<feature type="domain" description="CRM" evidence="4">
    <location>
        <begin position="2"/>
        <end position="98"/>
    </location>
</feature>
<evidence type="ECO:0000313" key="6">
    <source>
        <dbReference type="Proteomes" id="UP000778523"/>
    </source>
</evidence>
<proteinExistence type="predicted"/>
<dbReference type="PANTHER" id="PTHR40065:SF3">
    <property type="entry name" value="RNA-BINDING PROTEIN YHBY"/>
    <property type="match status" value="1"/>
</dbReference>
<dbReference type="SMART" id="SM01103">
    <property type="entry name" value="CRS1_YhbY"/>
    <property type="match status" value="1"/>
</dbReference>
<dbReference type="InterPro" id="IPR051925">
    <property type="entry name" value="RNA-binding_domain"/>
</dbReference>
<accession>A0ABX2IKR7</accession>
<dbReference type="RefSeq" id="WP_101943118.1">
    <property type="nucleotide sequence ID" value="NZ_JABCSC020000001.1"/>
</dbReference>
<dbReference type="Gene3D" id="3.30.110.60">
    <property type="entry name" value="YhbY-like"/>
    <property type="match status" value="1"/>
</dbReference>
<keyword evidence="1 2" id="KW-0694">RNA-binding</keyword>
<dbReference type="Proteomes" id="UP000778523">
    <property type="component" value="Unassembled WGS sequence"/>
</dbReference>
<keyword evidence="6" id="KW-1185">Reference proteome</keyword>
<dbReference type="InterPro" id="IPR035920">
    <property type="entry name" value="YhbY-like_sf"/>
</dbReference>
<dbReference type="EMBL" id="JABCSC020000001">
    <property type="protein sequence ID" value="NSL54625.1"/>
    <property type="molecule type" value="Genomic_DNA"/>
</dbReference>
<reference evidence="5 6" key="1">
    <citation type="submission" date="2020-06" db="EMBL/GenBank/DDBJ databases">
        <title>Draft genome of Uliginosibacterium sp. IMCC34675.</title>
        <authorList>
            <person name="Song J."/>
        </authorList>
    </citation>
    <scope>NUCLEOTIDE SEQUENCE [LARGE SCALE GENOMIC DNA]</scope>
    <source>
        <strain evidence="5 6">IMCC34675</strain>
    </source>
</reference>
<protein>
    <submittedName>
        <fullName evidence="5">YhbY family RNA-binding protein</fullName>
    </submittedName>
</protein>
<comment type="caution">
    <text evidence="5">The sequence shown here is derived from an EMBL/GenBank/DDBJ whole genome shotgun (WGS) entry which is preliminary data.</text>
</comment>
<dbReference type="SUPFAM" id="SSF75471">
    <property type="entry name" value="YhbY-like"/>
    <property type="match status" value="1"/>
</dbReference>
<sequence>MQELSPAVRRDLRARAHHLDPVVSIAGNGLTANVLKEIDVALKAHELIKIRVYGDDREARAAYLLEICSKLDCAAVQNIGKLLVVFRLNPELHVVKPVALPKRPSRSKKASQEVAFDKRPGRPTTSNAPRKSMAGAPETRYRKPSAGSSRTRKSAR</sequence>
<dbReference type="InterPro" id="IPR001890">
    <property type="entry name" value="RNA-binding_CRM"/>
</dbReference>
<evidence type="ECO:0000256" key="3">
    <source>
        <dbReference type="SAM" id="MobiDB-lite"/>
    </source>
</evidence>
<evidence type="ECO:0000256" key="2">
    <source>
        <dbReference type="PROSITE-ProRule" id="PRU00626"/>
    </source>
</evidence>
<evidence type="ECO:0000259" key="4">
    <source>
        <dbReference type="PROSITE" id="PS51295"/>
    </source>
</evidence>
<feature type="region of interest" description="Disordered" evidence="3">
    <location>
        <begin position="99"/>
        <end position="156"/>
    </location>
</feature>